<name>A0A9P6WZ42_RHIOR</name>
<keyword evidence="2" id="KW-1185">Reference proteome</keyword>
<dbReference type="Proteomes" id="UP000716291">
    <property type="component" value="Unassembled WGS sequence"/>
</dbReference>
<gene>
    <name evidence="1" type="ORF">G6F64_011441</name>
</gene>
<dbReference type="EMBL" id="JAANQT010002785">
    <property type="protein sequence ID" value="KAG1301843.1"/>
    <property type="molecule type" value="Genomic_DNA"/>
</dbReference>
<comment type="caution">
    <text evidence="1">The sequence shown here is derived from an EMBL/GenBank/DDBJ whole genome shotgun (WGS) entry which is preliminary data.</text>
</comment>
<protein>
    <submittedName>
        <fullName evidence="1">Uncharacterized protein</fullName>
    </submittedName>
</protein>
<sequence length="249" mass="29400">MGRYFKLRTDNAALTYIMSPSKPSPKLSRWAACLMEYDYDIVHLPGVQNPADSLSCYTITYIDKWGTYAPRWMRYTPLGSHWLDFDPISDVPGRYHVIKFLPQNENNTNQTIQEGDKIKMHQIWVTSHYDDGLGYVCEYQGKNWNYKSYSKSVHMGDRNDYDYFTMTRRKISSGWTYGFKTQGAYVVRDHKTGKSAFYTHNFDYFRLQQVDDRNCRYEIAKQFPCLSWYTSNNRAQNSNQKVLTDLSEK</sequence>
<accession>A0A9P6WZ42</accession>
<dbReference type="AlphaFoldDB" id="A0A9P6WZ42"/>
<reference evidence="1" key="1">
    <citation type="journal article" date="2020" name="Microb. Genom.">
        <title>Genetic diversity of clinical and environmental Mucorales isolates obtained from an investigation of mucormycosis cases among solid organ transplant recipients.</title>
        <authorList>
            <person name="Nguyen M.H."/>
            <person name="Kaul D."/>
            <person name="Muto C."/>
            <person name="Cheng S.J."/>
            <person name="Richter R.A."/>
            <person name="Bruno V.M."/>
            <person name="Liu G."/>
            <person name="Beyhan S."/>
            <person name="Sundermann A.J."/>
            <person name="Mounaud S."/>
            <person name="Pasculle A.W."/>
            <person name="Nierman W.C."/>
            <person name="Driscoll E."/>
            <person name="Cumbie R."/>
            <person name="Clancy C.J."/>
            <person name="Dupont C.L."/>
        </authorList>
    </citation>
    <scope>NUCLEOTIDE SEQUENCE</scope>
    <source>
        <strain evidence="1">GL11</strain>
    </source>
</reference>
<proteinExistence type="predicted"/>
<dbReference type="OrthoDB" id="10285789at2759"/>
<organism evidence="1 2">
    <name type="scientific">Rhizopus oryzae</name>
    <name type="common">Mucormycosis agent</name>
    <name type="synonym">Rhizopus arrhizus var. delemar</name>
    <dbReference type="NCBI Taxonomy" id="64495"/>
    <lineage>
        <taxon>Eukaryota</taxon>
        <taxon>Fungi</taxon>
        <taxon>Fungi incertae sedis</taxon>
        <taxon>Mucoromycota</taxon>
        <taxon>Mucoromycotina</taxon>
        <taxon>Mucoromycetes</taxon>
        <taxon>Mucorales</taxon>
        <taxon>Mucorineae</taxon>
        <taxon>Rhizopodaceae</taxon>
        <taxon>Rhizopus</taxon>
    </lineage>
</organism>
<evidence type="ECO:0000313" key="1">
    <source>
        <dbReference type="EMBL" id="KAG1301843.1"/>
    </source>
</evidence>
<evidence type="ECO:0000313" key="2">
    <source>
        <dbReference type="Proteomes" id="UP000716291"/>
    </source>
</evidence>